<comment type="caution">
    <text evidence="2">The sequence shown here is derived from an EMBL/GenBank/DDBJ whole genome shotgun (WGS) entry which is preliminary data.</text>
</comment>
<gene>
    <name evidence="2" type="ORF">GCM10023323_23110</name>
</gene>
<evidence type="ECO:0000313" key="2">
    <source>
        <dbReference type="EMBL" id="GAA5207474.1"/>
    </source>
</evidence>
<keyword evidence="3" id="KW-1185">Reference proteome</keyword>
<organism evidence="2 3">
    <name type="scientific">Streptomyces thinghirensis</name>
    <dbReference type="NCBI Taxonomy" id="551547"/>
    <lineage>
        <taxon>Bacteria</taxon>
        <taxon>Bacillati</taxon>
        <taxon>Actinomycetota</taxon>
        <taxon>Actinomycetes</taxon>
        <taxon>Kitasatosporales</taxon>
        <taxon>Streptomycetaceae</taxon>
        <taxon>Streptomyces</taxon>
    </lineage>
</organism>
<dbReference type="EMBL" id="BAABJR010000005">
    <property type="protein sequence ID" value="GAA5207474.1"/>
    <property type="molecule type" value="Genomic_DNA"/>
</dbReference>
<proteinExistence type="predicted"/>
<reference evidence="3" key="1">
    <citation type="journal article" date="2019" name="Int. J. Syst. Evol. Microbiol.">
        <title>The Global Catalogue of Microorganisms (GCM) 10K type strain sequencing project: providing services to taxonomists for standard genome sequencing and annotation.</title>
        <authorList>
            <consortium name="The Broad Institute Genomics Platform"/>
            <consortium name="The Broad Institute Genome Sequencing Center for Infectious Disease"/>
            <person name="Wu L."/>
            <person name="Ma J."/>
        </authorList>
    </citation>
    <scope>NUCLEOTIDE SEQUENCE [LARGE SCALE GENOMIC DNA]</scope>
    <source>
        <strain evidence="3">JCM 18306</strain>
    </source>
</reference>
<name>A0ABP9SZM5_9ACTN</name>
<sequence length="180" mass="19565">MRFLRRPTLWVRLASVAALLGAGWLLLVPRTASYFVDDEGHPYDMSVLYSWDTSDQAMILPGGLFEDDDTGGQDGLVSMVRLDCGTAFTAGENEDWRAGDGEEACSEVETPRRFFGVCLILFGSTGLWAAPRLSHLRSRVPWGARRQGNDRDAGSPGGECGDTAADRGEGPEQHPGERSS</sequence>
<feature type="compositionally biased region" description="Basic and acidic residues" evidence="1">
    <location>
        <begin position="164"/>
        <end position="180"/>
    </location>
</feature>
<protein>
    <submittedName>
        <fullName evidence="2">Uncharacterized protein</fullName>
    </submittedName>
</protein>
<evidence type="ECO:0000256" key="1">
    <source>
        <dbReference type="SAM" id="MobiDB-lite"/>
    </source>
</evidence>
<dbReference type="RefSeq" id="WP_345629259.1">
    <property type="nucleotide sequence ID" value="NZ_BAABJR010000005.1"/>
</dbReference>
<feature type="region of interest" description="Disordered" evidence="1">
    <location>
        <begin position="144"/>
        <end position="180"/>
    </location>
</feature>
<accession>A0ABP9SZM5</accession>
<evidence type="ECO:0000313" key="3">
    <source>
        <dbReference type="Proteomes" id="UP001499878"/>
    </source>
</evidence>
<dbReference type="Proteomes" id="UP001499878">
    <property type="component" value="Unassembled WGS sequence"/>
</dbReference>